<organism evidence="1">
    <name type="scientific">marine sediment metagenome</name>
    <dbReference type="NCBI Taxonomy" id="412755"/>
    <lineage>
        <taxon>unclassified sequences</taxon>
        <taxon>metagenomes</taxon>
        <taxon>ecological metagenomes</taxon>
    </lineage>
</organism>
<evidence type="ECO:0000313" key="1">
    <source>
        <dbReference type="EMBL" id="KKN05630.1"/>
    </source>
</evidence>
<gene>
    <name evidence="1" type="ORF">LCGC14_1085470</name>
</gene>
<protein>
    <submittedName>
        <fullName evidence="1">Uncharacterized protein</fullName>
    </submittedName>
</protein>
<proteinExistence type="predicted"/>
<dbReference type="AlphaFoldDB" id="A0A0F9ME42"/>
<sequence>MSNFAVVSDLFQAAANATNSTSPGREATKCQAWTITRDHFAGLTQEEWIVFMNRMQRLESAVLVARVKLEMDPGSPLSEGWSIVPTRSGWDLKSPKGTTMSPNMAPAEIRDEFRAWRRGRA</sequence>
<name>A0A0F9ME42_9ZZZZ</name>
<accession>A0A0F9ME42</accession>
<reference evidence="1" key="1">
    <citation type="journal article" date="2015" name="Nature">
        <title>Complex archaea that bridge the gap between prokaryotes and eukaryotes.</title>
        <authorList>
            <person name="Spang A."/>
            <person name="Saw J.H."/>
            <person name="Jorgensen S.L."/>
            <person name="Zaremba-Niedzwiedzka K."/>
            <person name="Martijn J."/>
            <person name="Lind A.E."/>
            <person name="van Eijk R."/>
            <person name="Schleper C."/>
            <person name="Guy L."/>
            <person name="Ettema T.J."/>
        </authorList>
    </citation>
    <scope>NUCLEOTIDE SEQUENCE</scope>
</reference>
<comment type="caution">
    <text evidence="1">The sequence shown here is derived from an EMBL/GenBank/DDBJ whole genome shotgun (WGS) entry which is preliminary data.</text>
</comment>
<dbReference type="EMBL" id="LAZR01004780">
    <property type="protein sequence ID" value="KKN05630.1"/>
    <property type="molecule type" value="Genomic_DNA"/>
</dbReference>